<gene>
    <name evidence="2" type="ORF">AT746_01050</name>
</gene>
<dbReference type="KEGG" id="lal:AT746_01050"/>
<dbReference type="OrthoDB" id="5593857at2"/>
<organism evidence="2 3">
    <name type="scientific">Lacimicrobium alkaliphilum</name>
    <dbReference type="NCBI Taxonomy" id="1526571"/>
    <lineage>
        <taxon>Bacteria</taxon>
        <taxon>Pseudomonadati</taxon>
        <taxon>Pseudomonadota</taxon>
        <taxon>Gammaproteobacteria</taxon>
        <taxon>Alteromonadales</taxon>
        <taxon>Alteromonadaceae</taxon>
        <taxon>Lacimicrobium</taxon>
    </lineage>
</organism>
<reference evidence="2 3" key="1">
    <citation type="submission" date="2015-12" db="EMBL/GenBank/DDBJ databases">
        <title>Complete genome of Lacimicrobium alkaliphilum KCTC 32984.</title>
        <authorList>
            <person name="Kim S.-G."/>
            <person name="Lee Y.-J."/>
        </authorList>
    </citation>
    <scope>NUCLEOTIDE SEQUENCE [LARGE SCALE GENOMIC DNA]</scope>
    <source>
        <strain evidence="2 3">YelD216</strain>
    </source>
</reference>
<dbReference type="RefSeq" id="WP_062475211.1">
    <property type="nucleotide sequence ID" value="NZ_CP013650.1"/>
</dbReference>
<dbReference type="InterPro" id="IPR012902">
    <property type="entry name" value="N_methyl_site"/>
</dbReference>
<dbReference type="AlphaFoldDB" id="A0A0U2RIF9"/>
<dbReference type="Proteomes" id="UP000068447">
    <property type="component" value="Chromosome"/>
</dbReference>
<proteinExistence type="predicted"/>
<accession>A0A0U2RIF9</accession>
<evidence type="ECO:0000256" key="1">
    <source>
        <dbReference type="SAM" id="Phobius"/>
    </source>
</evidence>
<dbReference type="Pfam" id="PF07963">
    <property type="entry name" value="N_methyl"/>
    <property type="match status" value="1"/>
</dbReference>
<sequence>MPVSRAPNGWITGSAGTRNQAICYSQGFTLIEMVIGIIVFAVALTLITSLLLPQSARSIDPIYQARATELAQSLLNEIGAKSFDENSDRSGGSLRCGEDMSGDGNTDNCTTAAGLGLDGGEDCSNRDSFDDVDDYYCISNMSAVTVLNTPDRPMHASIQPLYQDFLVSVEGFYDGDMDGNNDGSISSLKLIRVRITTPNGETMDFATYRGNY</sequence>
<dbReference type="NCBIfam" id="TIGR02532">
    <property type="entry name" value="IV_pilin_GFxxxE"/>
    <property type="match status" value="1"/>
</dbReference>
<name>A0A0U2RIF9_9ALTE</name>
<dbReference type="STRING" id="1526571.AT746_01050"/>
<dbReference type="EMBL" id="CP013650">
    <property type="protein sequence ID" value="ALS97002.1"/>
    <property type="molecule type" value="Genomic_DNA"/>
</dbReference>
<evidence type="ECO:0000313" key="3">
    <source>
        <dbReference type="Proteomes" id="UP000068447"/>
    </source>
</evidence>
<keyword evidence="1" id="KW-0812">Transmembrane</keyword>
<feature type="transmembrane region" description="Helical" evidence="1">
    <location>
        <begin position="33"/>
        <end position="52"/>
    </location>
</feature>
<protein>
    <submittedName>
        <fullName evidence="2">Uncharacterized protein</fullName>
    </submittedName>
</protein>
<keyword evidence="1" id="KW-0472">Membrane</keyword>
<evidence type="ECO:0000313" key="2">
    <source>
        <dbReference type="EMBL" id="ALS97002.1"/>
    </source>
</evidence>
<keyword evidence="3" id="KW-1185">Reference proteome</keyword>
<dbReference type="PROSITE" id="PS00409">
    <property type="entry name" value="PROKAR_NTER_METHYL"/>
    <property type="match status" value="1"/>
</dbReference>
<keyword evidence="1" id="KW-1133">Transmembrane helix</keyword>